<keyword evidence="1" id="KW-0479">Metal-binding</keyword>
<dbReference type="InterPro" id="IPR047243">
    <property type="entry name" value="RING-H2_BRAP2"/>
</dbReference>
<reference evidence="9 10" key="1">
    <citation type="journal article" date="2021" name="BMC Biol.">
        <title>Horizontally acquired antibacterial genes associated with adaptive radiation of ladybird beetles.</title>
        <authorList>
            <person name="Li H.S."/>
            <person name="Tang X.F."/>
            <person name="Huang Y.H."/>
            <person name="Xu Z.Y."/>
            <person name="Chen M.L."/>
            <person name="Du X.Y."/>
            <person name="Qiu B.Y."/>
            <person name="Chen P.T."/>
            <person name="Zhang W."/>
            <person name="Slipinski A."/>
            <person name="Escalona H.E."/>
            <person name="Waterhouse R.M."/>
            <person name="Zwick A."/>
            <person name="Pang H."/>
        </authorList>
    </citation>
    <scope>NUCLEOTIDE SEQUENCE [LARGE SCALE GENOMIC DNA]</scope>
    <source>
        <strain evidence="9">SYSU2018</strain>
    </source>
</reference>
<dbReference type="PANTHER" id="PTHR24007">
    <property type="entry name" value="BRCA1-ASSOCIATED PROTEIN"/>
    <property type="match status" value="1"/>
</dbReference>
<evidence type="ECO:0000256" key="5">
    <source>
        <dbReference type="SAM" id="Coils"/>
    </source>
</evidence>
<dbReference type="Gene3D" id="3.30.40.10">
    <property type="entry name" value="Zinc/RING finger domain, C3HC4 (zinc finger)"/>
    <property type="match status" value="2"/>
</dbReference>
<dbReference type="Proteomes" id="UP001516400">
    <property type="component" value="Unassembled WGS sequence"/>
</dbReference>
<keyword evidence="3" id="KW-0862">Zinc</keyword>
<dbReference type="PROSITE" id="PS50271">
    <property type="entry name" value="ZF_UBP"/>
    <property type="match status" value="1"/>
</dbReference>
<comment type="caution">
    <text evidence="9">The sequence shown here is derived from an EMBL/GenBank/DDBJ whole genome shotgun (WGS) entry which is preliminary data.</text>
</comment>
<dbReference type="InterPro" id="IPR035979">
    <property type="entry name" value="RBD_domain_sf"/>
</dbReference>
<dbReference type="SMART" id="SM00184">
    <property type="entry name" value="RING"/>
    <property type="match status" value="1"/>
</dbReference>
<dbReference type="PANTHER" id="PTHR24007:SF7">
    <property type="entry name" value="BRCA1-ASSOCIATED PROTEIN"/>
    <property type="match status" value="1"/>
</dbReference>
<dbReference type="Pfam" id="PF13639">
    <property type="entry name" value="zf-RING_2"/>
    <property type="match status" value="1"/>
</dbReference>
<dbReference type="InterPro" id="IPR013083">
    <property type="entry name" value="Znf_RING/FYVE/PHD"/>
</dbReference>
<dbReference type="SUPFAM" id="SSF57850">
    <property type="entry name" value="RING/U-box"/>
    <property type="match status" value="2"/>
</dbReference>
<dbReference type="SMART" id="SM00290">
    <property type="entry name" value="ZnF_UBP"/>
    <property type="match status" value="1"/>
</dbReference>
<feature type="domain" description="RING-type" evidence="7">
    <location>
        <begin position="217"/>
        <end position="257"/>
    </location>
</feature>
<dbReference type="CDD" id="cd16457">
    <property type="entry name" value="RING-H2_BRAP2"/>
    <property type="match status" value="1"/>
</dbReference>
<feature type="region of interest" description="Disordered" evidence="6">
    <location>
        <begin position="17"/>
        <end position="45"/>
    </location>
</feature>
<dbReference type="EMBL" id="JABFTP020000042">
    <property type="protein sequence ID" value="KAL3270951.1"/>
    <property type="molecule type" value="Genomic_DNA"/>
</dbReference>
<name>A0ABD2MWY2_9CUCU</name>
<keyword evidence="2 4" id="KW-0863">Zinc-finger</keyword>
<accession>A0ABD2MWY2</accession>
<feature type="region of interest" description="Disordered" evidence="6">
    <location>
        <begin position="516"/>
        <end position="537"/>
    </location>
</feature>
<keyword evidence="10" id="KW-1185">Reference proteome</keyword>
<evidence type="ECO:0000259" key="8">
    <source>
        <dbReference type="PROSITE" id="PS50271"/>
    </source>
</evidence>
<evidence type="ECO:0000256" key="2">
    <source>
        <dbReference type="ARBA" id="ARBA00022771"/>
    </source>
</evidence>
<protein>
    <recommendedName>
        <fullName evidence="11">BRCA1-associated protein</fullName>
    </recommendedName>
</protein>
<gene>
    <name evidence="9" type="ORF">HHI36_021456</name>
</gene>
<dbReference type="SUPFAM" id="SSF54928">
    <property type="entry name" value="RNA-binding domain, RBD"/>
    <property type="match status" value="1"/>
</dbReference>
<feature type="domain" description="UBP-type" evidence="8">
    <location>
        <begin position="254"/>
        <end position="350"/>
    </location>
</feature>
<proteinExistence type="predicted"/>
<dbReference type="Pfam" id="PF02148">
    <property type="entry name" value="zf-UBP"/>
    <property type="match status" value="1"/>
</dbReference>
<evidence type="ECO:0000256" key="6">
    <source>
        <dbReference type="SAM" id="MobiDB-lite"/>
    </source>
</evidence>
<evidence type="ECO:0000313" key="9">
    <source>
        <dbReference type="EMBL" id="KAL3270951.1"/>
    </source>
</evidence>
<evidence type="ECO:0008006" key="11">
    <source>
        <dbReference type="Google" id="ProtNLM"/>
    </source>
</evidence>
<evidence type="ECO:0000256" key="4">
    <source>
        <dbReference type="PROSITE-ProRule" id="PRU00502"/>
    </source>
</evidence>
<evidence type="ECO:0000313" key="10">
    <source>
        <dbReference type="Proteomes" id="UP001516400"/>
    </source>
</evidence>
<dbReference type="GO" id="GO:0008270">
    <property type="term" value="F:zinc ion binding"/>
    <property type="evidence" value="ECO:0007669"/>
    <property type="project" value="UniProtKB-KW"/>
</dbReference>
<dbReference type="PROSITE" id="PS50089">
    <property type="entry name" value="ZF_RING_2"/>
    <property type="match status" value="1"/>
</dbReference>
<dbReference type="InterPro" id="IPR001607">
    <property type="entry name" value="Znf_UBP"/>
</dbReference>
<dbReference type="Pfam" id="PF07576">
    <property type="entry name" value="BRAP2"/>
    <property type="match status" value="1"/>
</dbReference>
<feature type="coiled-coil region" evidence="5">
    <location>
        <begin position="379"/>
        <end position="480"/>
    </location>
</feature>
<evidence type="ECO:0000256" key="3">
    <source>
        <dbReference type="ARBA" id="ARBA00022833"/>
    </source>
</evidence>
<organism evidence="9 10">
    <name type="scientific">Cryptolaemus montrouzieri</name>
    <dbReference type="NCBI Taxonomy" id="559131"/>
    <lineage>
        <taxon>Eukaryota</taxon>
        <taxon>Metazoa</taxon>
        <taxon>Ecdysozoa</taxon>
        <taxon>Arthropoda</taxon>
        <taxon>Hexapoda</taxon>
        <taxon>Insecta</taxon>
        <taxon>Pterygota</taxon>
        <taxon>Neoptera</taxon>
        <taxon>Endopterygota</taxon>
        <taxon>Coleoptera</taxon>
        <taxon>Polyphaga</taxon>
        <taxon>Cucujiformia</taxon>
        <taxon>Coccinelloidea</taxon>
        <taxon>Coccinellidae</taxon>
        <taxon>Scymninae</taxon>
        <taxon>Scymnini</taxon>
        <taxon>Cryptolaemus</taxon>
    </lineage>
</organism>
<dbReference type="InterPro" id="IPR001841">
    <property type="entry name" value="Znf_RING"/>
</dbReference>
<dbReference type="AlphaFoldDB" id="A0ABD2MWY2"/>
<evidence type="ECO:0000259" key="7">
    <source>
        <dbReference type="PROSITE" id="PS50089"/>
    </source>
</evidence>
<feature type="compositionally biased region" description="Polar residues" evidence="6">
    <location>
        <begin position="517"/>
        <end position="527"/>
    </location>
</feature>
<sequence length="537" mass="60752">MSDLVSKCVLRVEVKNRSEEDCTGNETSNKDKKGKSPRNDKNVKDISVETFPSLLESPREDWGLLPVASRERLTSTSLEQDTKEEIGFFSGNPFVEITKGVLHLYKEDALTSRKEALILCILGIPASVTCRDLLAFTAPCHEDISHIRVLRDLMPNQYMALLNFRTNEAAVEFYSTFNNLPFNNMEPDRLCRIVWVSNVEYATNGTPPPGHTELPICPVCLERMDESVDGVLTILCNHSFHSNCLEQWSDSTCPVCRFVQSPEQAENSECEECGKSGPSPDSLWICLICGHVGCGRYQAGHAAMHYRESGHCYALQLGSHRVWDYKGDNFVHRLLQNKGDGKLVPSEGPPSEAECAQEKVDSVQLEFTYLLTSQLDEQRMYYELKLAQLESQLMDENKELRDELGSLLDENKELLIKLSGVNKEKAALEKKLSQTSSKLTSTLHDLNEERQLGKALRNNQQQWQNKFVEVESKCNDLEKKSLIEIADLKEQIRDLMFYINAKETIEKSELRDEIASGSVTIDSAPETSKTKKGKKRR</sequence>
<keyword evidence="5" id="KW-0175">Coiled coil</keyword>
<evidence type="ECO:0000256" key="1">
    <source>
        <dbReference type="ARBA" id="ARBA00022723"/>
    </source>
</evidence>
<dbReference type="InterPro" id="IPR011422">
    <property type="entry name" value="BRAP2/ETP1_RRM"/>
</dbReference>